<evidence type="ECO:0000313" key="2">
    <source>
        <dbReference type="Proteomes" id="UP000793456"/>
    </source>
</evidence>
<dbReference type="Proteomes" id="UP000793456">
    <property type="component" value="Chromosome III"/>
</dbReference>
<accession>A0ACD3RSC2</accession>
<keyword evidence="2" id="KW-1185">Reference proteome</keyword>
<reference evidence="1" key="1">
    <citation type="submission" date="2018-11" db="EMBL/GenBank/DDBJ databases">
        <title>The sequence and de novo assembly of Larimichthys crocea genome using PacBio and Hi-C technologies.</title>
        <authorList>
            <person name="Xu P."/>
            <person name="Chen B."/>
            <person name="Zhou Z."/>
            <person name="Ke Q."/>
            <person name="Wu Y."/>
            <person name="Bai H."/>
            <person name="Pu F."/>
        </authorList>
    </citation>
    <scope>NUCLEOTIDE SEQUENCE</scope>
    <source>
        <tissue evidence="1">Muscle</tissue>
    </source>
</reference>
<evidence type="ECO:0000313" key="1">
    <source>
        <dbReference type="EMBL" id="TMS21533.1"/>
    </source>
</evidence>
<dbReference type="EMBL" id="CM011676">
    <property type="protein sequence ID" value="TMS21533.1"/>
    <property type="molecule type" value="Genomic_DNA"/>
</dbReference>
<gene>
    <name evidence="1" type="ORF">E3U43_015506</name>
</gene>
<protein>
    <submittedName>
        <fullName evidence="1">Uncharacterized protein</fullName>
    </submittedName>
</protein>
<comment type="caution">
    <text evidence="1">The sequence shown here is derived from an EMBL/GenBank/DDBJ whole genome shotgun (WGS) entry which is preliminary data.</text>
</comment>
<name>A0ACD3RSC2_LARCR</name>
<proteinExistence type="predicted"/>
<sequence>MDEVKVEIKQVEALIKELQISITSSTTVFESLRVQITAMVETLDRLELTY</sequence>
<organism evidence="1 2">
    <name type="scientific">Larimichthys crocea</name>
    <name type="common">Large yellow croaker</name>
    <name type="synonym">Pseudosciaena crocea</name>
    <dbReference type="NCBI Taxonomy" id="215358"/>
    <lineage>
        <taxon>Eukaryota</taxon>
        <taxon>Metazoa</taxon>
        <taxon>Chordata</taxon>
        <taxon>Craniata</taxon>
        <taxon>Vertebrata</taxon>
        <taxon>Euteleostomi</taxon>
        <taxon>Actinopterygii</taxon>
        <taxon>Neopterygii</taxon>
        <taxon>Teleostei</taxon>
        <taxon>Neoteleostei</taxon>
        <taxon>Acanthomorphata</taxon>
        <taxon>Eupercaria</taxon>
        <taxon>Sciaenidae</taxon>
        <taxon>Larimichthys</taxon>
    </lineage>
</organism>